<feature type="compositionally biased region" description="Basic residues" evidence="6">
    <location>
        <begin position="16"/>
        <end position="26"/>
    </location>
</feature>
<comment type="similarity">
    <text evidence="1">Belongs to the ribonucleoside diphosphate reductase class-2 family.</text>
</comment>
<protein>
    <recommendedName>
        <fullName evidence="2">ribonucleoside-diphosphate reductase</fullName>
        <ecNumber evidence="2">1.17.4.1</ecNumber>
    </recommendedName>
</protein>
<evidence type="ECO:0000256" key="5">
    <source>
        <dbReference type="ARBA" id="ARBA00047754"/>
    </source>
</evidence>
<reference evidence="8 9" key="1">
    <citation type="submission" date="2016-11" db="EMBL/GenBank/DDBJ databases">
        <authorList>
            <person name="Jaros S."/>
            <person name="Januszkiewicz K."/>
            <person name="Wedrychowicz H."/>
        </authorList>
    </citation>
    <scope>NUCLEOTIDE SEQUENCE [LARGE SCALE GENOMIC DNA]</scope>
    <source>
        <strain evidence="8 9">DSM 44523</strain>
    </source>
</reference>
<dbReference type="Pfam" id="PF12637">
    <property type="entry name" value="TSCPD"/>
    <property type="match status" value="1"/>
</dbReference>
<feature type="region of interest" description="Disordered" evidence="6">
    <location>
        <begin position="1"/>
        <end position="27"/>
    </location>
</feature>
<accession>A0A1M5DLT4</accession>
<evidence type="ECO:0000256" key="3">
    <source>
        <dbReference type="ARBA" id="ARBA00022634"/>
    </source>
</evidence>
<comment type="catalytic activity">
    <reaction evidence="5">
        <text>a 2'-deoxyribonucleoside 5'-diphosphate + [thioredoxin]-disulfide + H2O = a ribonucleoside 5'-diphosphate + [thioredoxin]-dithiol</text>
        <dbReference type="Rhea" id="RHEA:23252"/>
        <dbReference type="Rhea" id="RHEA-COMP:10698"/>
        <dbReference type="Rhea" id="RHEA-COMP:10700"/>
        <dbReference type="ChEBI" id="CHEBI:15377"/>
        <dbReference type="ChEBI" id="CHEBI:29950"/>
        <dbReference type="ChEBI" id="CHEBI:50058"/>
        <dbReference type="ChEBI" id="CHEBI:57930"/>
        <dbReference type="ChEBI" id="CHEBI:73316"/>
        <dbReference type="EC" id="1.17.4.1"/>
    </reaction>
</comment>
<evidence type="ECO:0000256" key="6">
    <source>
        <dbReference type="SAM" id="MobiDB-lite"/>
    </source>
</evidence>
<dbReference type="RefSeq" id="WP_073483585.1">
    <property type="nucleotide sequence ID" value="NZ_FQVN01000004.1"/>
</dbReference>
<dbReference type="OrthoDB" id="9762933at2"/>
<name>A0A1M5DLT4_STRHI</name>
<dbReference type="InterPro" id="IPR024434">
    <property type="entry name" value="TSCPD_dom"/>
</dbReference>
<dbReference type="GO" id="GO:0000166">
    <property type="term" value="F:nucleotide binding"/>
    <property type="evidence" value="ECO:0007669"/>
    <property type="project" value="UniProtKB-KW"/>
</dbReference>
<dbReference type="GO" id="GO:0071897">
    <property type="term" value="P:DNA biosynthetic process"/>
    <property type="evidence" value="ECO:0007669"/>
    <property type="project" value="UniProtKB-KW"/>
</dbReference>
<feature type="domain" description="TSCPD" evidence="7">
    <location>
        <begin position="28"/>
        <end position="129"/>
    </location>
</feature>
<dbReference type="Proteomes" id="UP000184501">
    <property type="component" value="Unassembled WGS sequence"/>
</dbReference>
<evidence type="ECO:0000313" key="9">
    <source>
        <dbReference type="Proteomes" id="UP000184501"/>
    </source>
</evidence>
<evidence type="ECO:0000259" key="7">
    <source>
        <dbReference type="Pfam" id="PF12637"/>
    </source>
</evidence>
<dbReference type="STRING" id="2017.SAMN05444320_104507"/>
<dbReference type="GO" id="GO:0004748">
    <property type="term" value="F:ribonucleoside-diphosphate reductase activity, thioredoxin disulfide as acceptor"/>
    <property type="evidence" value="ECO:0007669"/>
    <property type="project" value="UniProtKB-EC"/>
</dbReference>
<evidence type="ECO:0000256" key="2">
    <source>
        <dbReference type="ARBA" id="ARBA00012274"/>
    </source>
</evidence>
<evidence type="ECO:0000256" key="1">
    <source>
        <dbReference type="ARBA" id="ARBA00007405"/>
    </source>
</evidence>
<evidence type="ECO:0000313" key="8">
    <source>
        <dbReference type="EMBL" id="SHF67732.1"/>
    </source>
</evidence>
<dbReference type="EC" id="1.17.4.1" evidence="2"/>
<keyword evidence="3" id="KW-0237">DNA synthesis</keyword>
<dbReference type="EMBL" id="FQVN01000004">
    <property type="protein sequence ID" value="SHF67732.1"/>
    <property type="molecule type" value="Genomic_DNA"/>
</dbReference>
<keyword evidence="4" id="KW-0547">Nucleotide-binding</keyword>
<evidence type="ECO:0000256" key="4">
    <source>
        <dbReference type="ARBA" id="ARBA00022741"/>
    </source>
</evidence>
<sequence>MHGTTTGNAPTSAARPRARRPRHRNGTRFGYTLSFTVGGLEGELIANTHEDGTLREIFIYVGKHGSTLAGLLDNLAAAVSIGLRNGVPLERYVDEFAGVGFSPAGMTDDPDVRRASSVMDYVMRRLARDFLRQPVIVHDATVG</sequence>
<proteinExistence type="inferred from homology"/>
<gene>
    <name evidence="8" type="ORF">SAMN05444320_104507</name>
</gene>
<keyword evidence="9" id="KW-1185">Reference proteome</keyword>
<organism evidence="8 9">
    <name type="scientific">Streptoalloteichus hindustanus</name>
    <dbReference type="NCBI Taxonomy" id="2017"/>
    <lineage>
        <taxon>Bacteria</taxon>
        <taxon>Bacillati</taxon>
        <taxon>Actinomycetota</taxon>
        <taxon>Actinomycetes</taxon>
        <taxon>Pseudonocardiales</taxon>
        <taxon>Pseudonocardiaceae</taxon>
        <taxon>Streptoalloteichus</taxon>
    </lineage>
</organism>
<dbReference type="AlphaFoldDB" id="A0A1M5DLT4"/>